<gene>
    <name evidence="2" type="ORF">CLUMA_CG003012</name>
</gene>
<keyword evidence="1" id="KW-0732">Signal</keyword>
<dbReference type="AlphaFoldDB" id="A0A1J1HMH7"/>
<feature type="chain" id="PRO_5012453019" evidence="1">
    <location>
        <begin position="16"/>
        <end position="177"/>
    </location>
</feature>
<proteinExistence type="predicted"/>
<evidence type="ECO:0000313" key="2">
    <source>
        <dbReference type="EMBL" id="CRK89253.1"/>
    </source>
</evidence>
<reference evidence="2 3" key="1">
    <citation type="submission" date="2015-04" db="EMBL/GenBank/DDBJ databases">
        <authorList>
            <person name="Syromyatnikov M.Y."/>
            <person name="Popov V.N."/>
        </authorList>
    </citation>
    <scope>NUCLEOTIDE SEQUENCE [LARGE SCALE GENOMIC DNA]</scope>
</reference>
<feature type="signal peptide" evidence="1">
    <location>
        <begin position="1"/>
        <end position="15"/>
    </location>
</feature>
<protein>
    <submittedName>
        <fullName evidence="2">CLUMA_CG003012, isoform A</fullName>
    </submittedName>
</protein>
<dbReference type="OrthoDB" id="7719291at2759"/>
<accession>A0A1J1HMH7</accession>
<name>A0A1J1HMH7_9DIPT</name>
<dbReference type="Proteomes" id="UP000183832">
    <property type="component" value="Unassembled WGS sequence"/>
</dbReference>
<sequence length="177" mass="20383">MKLMLILFASWVSLAENSKLVRKFHTLKMENCRINASIQADVVAPKVSTKFFNFSAIFHVREDILGNLTFTVDTNKCSLDMKNCEKYLNVEFCRRFEEKHMFYSAMLSNIAPPLICPFTAGDHILKPSILDFSFVDMFRLEGFIWVANFRLIAITNKGKTKKILRKTSSKSLLQVLT</sequence>
<dbReference type="STRING" id="568069.A0A1J1HMH7"/>
<evidence type="ECO:0000256" key="1">
    <source>
        <dbReference type="SAM" id="SignalP"/>
    </source>
</evidence>
<keyword evidence="3" id="KW-1185">Reference proteome</keyword>
<dbReference type="EMBL" id="CVRI01000011">
    <property type="protein sequence ID" value="CRK89253.1"/>
    <property type="molecule type" value="Genomic_DNA"/>
</dbReference>
<evidence type="ECO:0000313" key="3">
    <source>
        <dbReference type="Proteomes" id="UP000183832"/>
    </source>
</evidence>
<organism evidence="2 3">
    <name type="scientific">Clunio marinus</name>
    <dbReference type="NCBI Taxonomy" id="568069"/>
    <lineage>
        <taxon>Eukaryota</taxon>
        <taxon>Metazoa</taxon>
        <taxon>Ecdysozoa</taxon>
        <taxon>Arthropoda</taxon>
        <taxon>Hexapoda</taxon>
        <taxon>Insecta</taxon>
        <taxon>Pterygota</taxon>
        <taxon>Neoptera</taxon>
        <taxon>Endopterygota</taxon>
        <taxon>Diptera</taxon>
        <taxon>Nematocera</taxon>
        <taxon>Chironomoidea</taxon>
        <taxon>Chironomidae</taxon>
        <taxon>Clunio</taxon>
    </lineage>
</organism>